<evidence type="ECO:0000256" key="3">
    <source>
        <dbReference type="ARBA" id="ARBA00023163"/>
    </source>
</evidence>
<keyword evidence="3" id="KW-0804">Transcription</keyword>
<evidence type="ECO:0000313" key="6">
    <source>
        <dbReference type="Proteomes" id="UP000574761"/>
    </source>
</evidence>
<dbReference type="InterPro" id="IPR011991">
    <property type="entry name" value="ArsR-like_HTH"/>
</dbReference>
<organism evidence="5 6">
    <name type="scientific">Mycoplana azooxidifex</name>
    <dbReference type="NCBI Taxonomy" id="1636188"/>
    <lineage>
        <taxon>Bacteria</taxon>
        <taxon>Pseudomonadati</taxon>
        <taxon>Pseudomonadota</taxon>
        <taxon>Alphaproteobacteria</taxon>
        <taxon>Hyphomicrobiales</taxon>
        <taxon>Rhizobiaceae</taxon>
        <taxon>Mycoplana</taxon>
    </lineage>
</organism>
<dbReference type="InterPro" id="IPR036390">
    <property type="entry name" value="WH_DNA-bd_sf"/>
</dbReference>
<dbReference type="EMBL" id="JACIEE010000004">
    <property type="protein sequence ID" value="MBB3976816.1"/>
    <property type="molecule type" value="Genomic_DNA"/>
</dbReference>
<dbReference type="SUPFAM" id="SSF46785">
    <property type="entry name" value="Winged helix' DNA-binding domain"/>
    <property type="match status" value="1"/>
</dbReference>
<evidence type="ECO:0000259" key="4">
    <source>
        <dbReference type="PROSITE" id="PS50987"/>
    </source>
</evidence>
<dbReference type="NCBIfam" id="NF033788">
    <property type="entry name" value="HTH_metalloreg"/>
    <property type="match status" value="1"/>
</dbReference>
<dbReference type="InterPro" id="IPR001845">
    <property type="entry name" value="HTH_ArsR_DNA-bd_dom"/>
</dbReference>
<dbReference type="PRINTS" id="PR00778">
    <property type="entry name" value="HTHARSR"/>
</dbReference>
<keyword evidence="2 5" id="KW-0238">DNA-binding</keyword>
<sequence length="118" mass="13351">MRQFNEPGADPGASFDLFVNQARKASRFLKALSHETRLLILCLLTEGEKAVGEIETILDLPQAVVSQQLARLRQDQLVVTRRDGRQVYYRLANEQVTAVMGTLYDVFCRPLMAREQGV</sequence>
<dbReference type="PANTHER" id="PTHR43132:SF2">
    <property type="entry name" value="ARSENICAL RESISTANCE OPERON REPRESSOR ARSR-RELATED"/>
    <property type="match status" value="1"/>
</dbReference>
<reference evidence="5 6" key="1">
    <citation type="submission" date="2020-08" db="EMBL/GenBank/DDBJ databases">
        <title>Genomic Encyclopedia of Type Strains, Phase IV (KMG-IV): sequencing the most valuable type-strain genomes for metagenomic binning, comparative biology and taxonomic classification.</title>
        <authorList>
            <person name="Goeker M."/>
        </authorList>
    </citation>
    <scope>NUCLEOTIDE SEQUENCE [LARGE SCALE GENOMIC DNA]</scope>
    <source>
        <strain evidence="5 6">DSM 100211</strain>
    </source>
</reference>
<accession>A0A7W6GID1</accession>
<dbReference type="PROSITE" id="PS50987">
    <property type="entry name" value="HTH_ARSR_2"/>
    <property type="match status" value="1"/>
</dbReference>
<evidence type="ECO:0000256" key="2">
    <source>
        <dbReference type="ARBA" id="ARBA00023125"/>
    </source>
</evidence>
<comment type="caution">
    <text evidence="5">The sequence shown here is derived from an EMBL/GenBank/DDBJ whole genome shotgun (WGS) entry which is preliminary data.</text>
</comment>
<dbReference type="GO" id="GO:0003677">
    <property type="term" value="F:DNA binding"/>
    <property type="evidence" value="ECO:0007669"/>
    <property type="project" value="UniProtKB-KW"/>
</dbReference>
<gene>
    <name evidence="5" type="ORF">GGQ64_002016</name>
</gene>
<keyword evidence="1" id="KW-0805">Transcription regulation</keyword>
<dbReference type="InterPro" id="IPR036388">
    <property type="entry name" value="WH-like_DNA-bd_sf"/>
</dbReference>
<name>A0A7W6GID1_9HYPH</name>
<dbReference type="PANTHER" id="PTHR43132">
    <property type="entry name" value="ARSENICAL RESISTANCE OPERON REPRESSOR ARSR-RELATED"/>
    <property type="match status" value="1"/>
</dbReference>
<dbReference type="CDD" id="cd00090">
    <property type="entry name" value="HTH_ARSR"/>
    <property type="match status" value="1"/>
</dbReference>
<dbReference type="AlphaFoldDB" id="A0A7W6GID1"/>
<dbReference type="Pfam" id="PF01022">
    <property type="entry name" value="HTH_5"/>
    <property type="match status" value="1"/>
</dbReference>
<dbReference type="InterPro" id="IPR051011">
    <property type="entry name" value="Metal_resp_trans_reg"/>
</dbReference>
<protein>
    <submittedName>
        <fullName evidence="5">DNA-binding transcriptional ArsR family regulator</fullName>
    </submittedName>
</protein>
<dbReference type="Proteomes" id="UP000574761">
    <property type="component" value="Unassembled WGS sequence"/>
</dbReference>
<feature type="domain" description="HTH arsR-type" evidence="4">
    <location>
        <begin position="17"/>
        <end position="111"/>
    </location>
</feature>
<evidence type="ECO:0000256" key="1">
    <source>
        <dbReference type="ARBA" id="ARBA00023015"/>
    </source>
</evidence>
<proteinExistence type="predicted"/>
<dbReference type="Gene3D" id="1.10.10.10">
    <property type="entry name" value="Winged helix-like DNA-binding domain superfamily/Winged helix DNA-binding domain"/>
    <property type="match status" value="1"/>
</dbReference>
<evidence type="ECO:0000313" key="5">
    <source>
        <dbReference type="EMBL" id="MBB3976816.1"/>
    </source>
</evidence>
<dbReference type="SMART" id="SM00418">
    <property type="entry name" value="HTH_ARSR"/>
    <property type="match status" value="1"/>
</dbReference>
<keyword evidence="6" id="KW-1185">Reference proteome</keyword>
<dbReference type="RefSeq" id="WP_183802990.1">
    <property type="nucleotide sequence ID" value="NZ_JACIEE010000004.1"/>
</dbReference>
<dbReference type="GO" id="GO:0003700">
    <property type="term" value="F:DNA-binding transcription factor activity"/>
    <property type="evidence" value="ECO:0007669"/>
    <property type="project" value="InterPro"/>
</dbReference>